<evidence type="ECO:0000313" key="8">
    <source>
        <dbReference type="Proteomes" id="UP000189670"/>
    </source>
</evidence>
<keyword evidence="1" id="KW-1003">Cell membrane</keyword>
<proteinExistence type="predicted"/>
<protein>
    <submittedName>
        <fullName evidence="7">Curli production assembly/transport component CsgG</fullName>
    </submittedName>
</protein>
<evidence type="ECO:0000256" key="6">
    <source>
        <dbReference type="SAM" id="SignalP"/>
    </source>
</evidence>
<evidence type="ECO:0000256" key="1">
    <source>
        <dbReference type="ARBA" id="ARBA00022475"/>
    </source>
</evidence>
<dbReference type="GO" id="GO:0030288">
    <property type="term" value="C:outer membrane-bounded periplasmic space"/>
    <property type="evidence" value="ECO:0007669"/>
    <property type="project" value="InterPro"/>
</dbReference>
<evidence type="ECO:0000256" key="4">
    <source>
        <dbReference type="ARBA" id="ARBA00023139"/>
    </source>
</evidence>
<dbReference type="InterPro" id="IPR005534">
    <property type="entry name" value="Curli_assmbl/transp-comp_CsgG"/>
</dbReference>
<dbReference type="AlphaFoldDB" id="A0A1V1PEQ4"/>
<reference evidence="8" key="1">
    <citation type="submission" date="2012-11" db="EMBL/GenBank/DDBJ databases">
        <authorList>
            <person name="Lucero-Rivera Y.E."/>
            <person name="Tovar-Ramirez D."/>
        </authorList>
    </citation>
    <scope>NUCLEOTIDE SEQUENCE [LARGE SCALE GENOMIC DNA]</scope>
    <source>
        <strain evidence="8">Araruama</strain>
    </source>
</reference>
<dbReference type="PANTHER" id="PTHR41164">
    <property type="entry name" value="CURLI PRODUCTION ASSEMBLY/TRANSPORT COMPONENT CSGG"/>
    <property type="match status" value="1"/>
</dbReference>
<sequence length="230" mass="25107">MNSKKTIQNRTMKTILAVAFMVIFIGCATESHQTVETGSVKTFKTRYSGPKSTLAIGKFANRSTYMNGIFSDSTDRLGSQARLILKTHLTQTNRFITVDRSNLANLSQESKYSGKTQKILGASLVVTGEITEFGRKVVGDHQLFGILGHGKKQIAYTKVSINIVDVQTSQIVYAVQGAGEYALSHREVIGFGGTASYDATLTDKVLNLSIMDAVNKLVEGLERGEWTSVN</sequence>
<accession>A0A1V1PEQ4</accession>
<dbReference type="Pfam" id="PF03783">
    <property type="entry name" value="CsgG"/>
    <property type="match status" value="1"/>
</dbReference>
<gene>
    <name evidence="7" type="ORF">OMM_01015</name>
</gene>
<evidence type="ECO:0000256" key="2">
    <source>
        <dbReference type="ARBA" id="ARBA00022729"/>
    </source>
</evidence>
<evidence type="ECO:0000256" key="3">
    <source>
        <dbReference type="ARBA" id="ARBA00023136"/>
    </source>
</evidence>
<dbReference type="Proteomes" id="UP000189670">
    <property type="component" value="Unassembled WGS sequence"/>
</dbReference>
<feature type="signal peptide" evidence="6">
    <location>
        <begin position="1"/>
        <end position="28"/>
    </location>
</feature>
<evidence type="ECO:0000313" key="7">
    <source>
        <dbReference type="EMBL" id="ETR73357.1"/>
    </source>
</evidence>
<name>A0A1V1PEQ4_9BACT</name>
<dbReference type="PANTHER" id="PTHR41164:SF1">
    <property type="entry name" value="CURLI PRODUCTION ASSEMBLY_TRANSPORT COMPONENT CSGG"/>
    <property type="match status" value="1"/>
</dbReference>
<dbReference type="Gene3D" id="3.40.50.10610">
    <property type="entry name" value="ABC-type transport auxiliary lipoprotein component"/>
    <property type="match status" value="1"/>
</dbReference>
<evidence type="ECO:0000256" key="5">
    <source>
        <dbReference type="ARBA" id="ARBA00023288"/>
    </source>
</evidence>
<dbReference type="PROSITE" id="PS51257">
    <property type="entry name" value="PROKAR_LIPOPROTEIN"/>
    <property type="match status" value="1"/>
</dbReference>
<keyword evidence="2 6" id="KW-0732">Signal</keyword>
<keyword evidence="3" id="KW-0472">Membrane</keyword>
<organism evidence="7 8">
    <name type="scientific">Candidatus Magnetoglobus multicellularis str. Araruama</name>
    <dbReference type="NCBI Taxonomy" id="890399"/>
    <lineage>
        <taxon>Bacteria</taxon>
        <taxon>Pseudomonadati</taxon>
        <taxon>Thermodesulfobacteriota</taxon>
        <taxon>Desulfobacteria</taxon>
        <taxon>Desulfobacterales</taxon>
        <taxon>Desulfobacteraceae</taxon>
        <taxon>Candidatus Magnetoglobus</taxon>
    </lineage>
</organism>
<comment type="caution">
    <text evidence="7">The sequence shown here is derived from an EMBL/GenBank/DDBJ whole genome shotgun (WGS) entry which is preliminary data.</text>
</comment>
<keyword evidence="4" id="KW-0564">Palmitate</keyword>
<keyword evidence="5" id="KW-0449">Lipoprotein</keyword>
<feature type="chain" id="PRO_5010736654" evidence="6">
    <location>
        <begin position="29"/>
        <end position="230"/>
    </location>
</feature>
<dbReference type="EMBL" id="ATBP01000068">
    <property type="protein sequence ID" value="ETR73357.1"/>
    <property type="molecule type" value="Genomic_DNA"/>
</dbReference>
<dbReference type="SUPFAM" id="SSF52964">
    <property type="entry name" value="TolB, N-terminal domain"/>
    <property type="match status" value="1"/>
</dbReference>